<accession>A0AAW0TBZ9</accession>
<name>A0AAW0TBZ9_SCYPA</name>
<reference evidence="2 3" key="1">
    <citation type="submission" date="2023-03" db="EMBL/GenBank/DDBJ databases">
        <title>High-quality genome of Scylla paramamosain provides insights in environmental adaptation.</title>
        <authorList>
            <person name="Zhang L."/>
        </authorList>
    </citation>
    <scope>NUCLEOTIDE SEQUENCE [LARGE SCALE GENOMIC DNA]</scope>
    <source>
        <strain evidence="2">LZ_2023a</strain>
        <tissue evidence="2">Muscle</tissue>
    </source>
</reference>
<keyword evidence="3" id="KW-1185">Reference proteome</keyword>
<dbReference type="EMBL" id="JARAKH010000033">
    <property type="protein sequence ID" value="KAK8385183.1"/>
    <property type="molecule type" value="Genomic_DNA"/>
</dbReference>
<evidence type="ECO:0000313" key="2">
    <source>
        <dbReference type="EMBL" id="KAK8385183.1"/>
    </source>
</evidence>
<protein>
    <submittedName>
        <fullName evidence="2">Uncharacterized protein</fullName>
    </submittedName>
</protein>
<gene>
    <name evidence="2" type="ORF">O3P69_012172</name>
</gene>
<feature type="region of interest" description="Disordered" evidence="1">
    <location>
        <begin position="1"/>
        <end position="58"/>
    </location>
</feature>
<feature type="compositionally biased region" description="Polar residues" evidence="1">
    <location>
        <begin position="48"/>
        <end position="58"/>
    </location>
</feature>
<evidence type="ECO:0000313" key="3">
    <source>
        <dbReference type="Proteomes" id="UP001487740"/>
    </source>
</evidence>
<feature type="compositionally biased region" description="Polar residues" evidence="1">
    <location>
        <begin position="8"/>
        <end position="18"/>
    </location>
</feature>
<proteinExistence type="predicted"/>
<feature type="compositionally biased region" description="Low complexity" evidence="1">
    <location>
        <begin position="22"/>
        <end position="47"/>
    </location>
</feature>
<evidence type="ECO:0000256" key="1">
    <source>
        <dbReference type="SAM" id="MobiDB-lite"/>
    </source>
</evidence>
<comment type="caution">
    <text evidence="2">The sequence shown here is derived from an EMBL/GenBank/DDBJ whole genome shotgun (WGS) entry which is preliminary data.</text>
</comment>
<dbReference type="Proteomes" id="UP001487740">
    <property type="component" value="Unassembled WGS sequence"/>
</dbReference>
<organism evidence="2 3">
    <name type="scientific">Scylla paramamosain</name>
    <name type="common">Mud crab</name>
    <dbReference type="NCBI Taxonomy" id="85552"/>
    <lineage>
        <taxon>Eukaryota</taxon>
        <taxon>Metazoa</taxon>
        <taxon>Ecdysozoa</taxon>
        <taxon>Arthropoda</taxon>
        <taxon>Crustacea</taxon>
        <taxon>Multicrustacea</taxon>
        <taxon>Malacostraca</taxon>
        <taxon>Eumalacostraca</taxon>
        <taxon>Eucarida</taxon>
        <taxon>Decapoda</taxon>
        <taxon>Pleocyemata</taxon>
        <taxon>Brachyura</taxon>
        <taxon>Eubrachyura</taxon>
        <taxon>Portunoidea</taxon>
        <taxon>Portunidae</taxon>
        <taxon>Portuninae</taxon>
        <taxon>Scylla</taxon>
    </lineage>
</organism>
<sequence>MDCEVQNRAEQSATVTSPQLPPSNFTTTTCSSSRSSQQAPAQPTQPTEDQLSGSHSVQRTCLTTAAAATKMTRPPALSGMHPIMGQWTVVVLPDGSLL</sequence>
<dbReference type="AlphaFoldDB" id="A0AAW0TBZ9"/>